<dbReference type="Pfam" id="PF18810">
    <property type="entry name" value="PBECR2"/>
    <property type="match status" value="1"/>
</dbReference>
<dbReference type="Pfam" id="PF04233">
    <property type="entry name" value="Phage_Mu_F"/>
    <property type="match status" value="1"/>
</dbReference>
<dbReference type="Proteomes" id="UP001497514">
    <property type="component" value="Chromosome"/>
</dbReference>
<accession>A0ABM9NU42</accession>
<proteinExistence type="predicted"/>
<reference evidence="3 4" key="1">
    <citation type="submission" date="2024-05" db="EMBL/GenBank/DDBJ databases">
        <authorList>
            <person name="Duchaud E."/>
        </authorList>
    </citation>
    <scope>NUCLEOTIDE SEQUENCE [LARGE SCALE GENOMIC DNA]</scope>
    <source>
        <strain evidence="3">Ena-SAMPLE-TAB-13-05-2024-13:56:06:370-140309</strain>
    </source>
</reference>
<evidence type="ECO:0000313" key="3">
    <source>
        <dbReference type="EMBL" id="CAL2079069.1"/>
    </source>
</evidence>
<feature type="domain" description="Phage head morphogenesis" evidence="1">
    <location>
        <begin position="544"/>
        <end position="621"/>
    </location>
</feature>
<keyword evidence="4" id="KW-1185">Reference proteome</keyword>
<name>A0ABM9NU42_9FLAO</name>
<dbReference type="InterPro" id="IPR006528">
    <property type="entry name" value="Phage_head_morphogenesis_dom"/>
</dbReference>
<evidence type="ECO:0000259" key="1">
    <source>
        <dbReference type="Pfam" id="PF04233"/>
    </source>
</evidence>
<gene>
    <name evidence="3" type="ORF">TD3509T_0767</name>
</gene>
<dbReference type="RefSeq" id="WP_101903562.1">
    <property type="nucleotide sequence ID" value="NZ_OZ038524.1"/>
</dbReference>
<feature type="domain" description="Phage-Barnase-EndoU-ColicinE5/D-RelE like nuclease 2" evidence="2">
    <location>
        <begin position="728"/>
        <end position="836"/>
    </location>
</feature>
<dbReference type="InterPro" id="IPR041110">
    <property type="entry name" value="PBECR2"/>
</dbReference>
<protein>
    <submittedName>
        <fullName evidence="3">Phage head morphogenesis domain protein</fullName>
    </submittedName>
</protein>
<dbReference type="EMBL" id="OZ038524">
    <property type="protein sequence ID" value="CAL2079069.1"/>
    <property type="molecule type" value="Genomic_DNA"/>
</dbReference>
<evidence type="ECO:0000259" key="2">
    <source>
        <dbReference type="Pfam" id="PF18810"/>
    </source>
</evidence>
<dbReference type="Pfam" id="PF06074">
    <property type="entry name" value="Portal_Mu"/>
    <property type="match status" value="1"/>
</dbReference>
<organism evidence="3 4">
    <name type="scientific">Tenacibaculum dicentrarchi</name>
    <dbReference type="NCBI Taxonomy" id="669041"/>
    <lineage>
        <taxon>Bacteria</taxon>
        <taxon>Pseudomonadati</taxon>
        <taxon>Bacteroidota</taxon>
        <taxon>Flavobacteriia</taxon>
        <taxon>Flavobacteriales</taxon>
        <taxon>Flavobacteriaceae</taxon>
        <taxon>Tenacibaculum</taxon>
    </lineage>
</organism>
<dbReference type="InterPro" id="IPR009279">
    <property type="entry name" value="Portal_Mu"/>
</dbReference>
<evidence type="ECO:0000313" key="4">
    <source>
        <dbReference type="Proteomes" id="UP001497514"/>
    </source>
</evidence>
<sequence length="845" mass="97259">MKVLGYDVNIKKASILAKAETPNNSEKRNPGIIKIAQGFKDTSRKDIQKWRQALQLMQHPEEPKFNAYYDLISDLLTDGHLQSQIQMRKMSTLNSNFQVINRKTKDINEDLSFTLQQQWFYEFLEHAIDHIIFGTTLIEFSEFQNEKIKHTIIPRRNVVTTQKKIFPDLQKPQFIDYANPMFENWLIQIGKNGELGILNNIIPNLIWLRNVMQAWAEFCEKFGLPLITATTNTTDTNTINKVHAMLLQLGEASVGTFPTGTEIKFQEANRTDAYNTYLQFIKTNMDMVSKQLVGSTMLSDQGSNRSQTEVHERTLDKKIAQADKRLISFIINDQLFPLLEAQGYKISPEDMFEFKPAEEVLNLKDLWSITDGLLKSGYEIPLDWLSKSFNIPIDSKKKSITITPNKPIIALSEQRYPTSCCPSTIVAVSGAMGRLLTKLNSQLIKEIYNKSDTSGIAGKMIVLEALELFKGLKSKFSSTTQYTGPDLLMLQMMEYNLFEFTASKTEARLSAMTNLLIDKENKKLREYSDFKALCEKETKEFNSNWLQTEYNLSVAVGQNSASYIRMMAEKDTVTSYVQYQTIGDGSVRNSHKVLDGRIFNLSDKEAMDLVAPNGYGCRCELVQYIGDTQGKVTTGKYAKELLVEQDPKYRNSQFEVNRADLKQVFTKKQFYTDIKGLPEKLNKMTFDKYGAKSYGTFKNSLNNIKIDTTITGDNVKELFDKIKGTDLMGLEDYLGRKMILKEKVFKAHTKGKYLKSNENRHQLFPHIKDIIKNPDEVWYNNPDRLENQFQSRYVKFYKDKIIAVDCKLDKEQGLEIKTWYPIKKEDPLYRKGLLVWDKLNKTPSI</sequence>